<gene>
    <name evidence="1" type="ORF">MERR_LOCUS10424</name>
</gene>
<sequence>MDCAFLFKSCLFLEDVRPKIGLGFVTLLMMTGSGKCANFSSNRHYYWDEPYLYKRGPDSIYRRCIAEEDVQGVLEHCHGSAYGGTLLHSKPQKVLQAGMVAYFVQDAASFIANFMGPFNPSNGHNYILVAVDYVSKWMKPSCPACDAKVVIKLFRTIIFPRYGIPRVVISDGGSHFINKCLRS</sequence>
<dbReference type="SUPFAM" id="SSF53098">
    <property type="entry name" value="Ribonuclease H-like"/>
    <property type="match status" value="1"/>
</dbReference>
<protein>
    <recommendedName>
        <fullName evidence="3">Integrase catalytic domain-containing protein</fullName>
    </recommendedName>
</protein>
<keyword evidence="2" id="KW-1185">Reference proteome</keyword>
<dbReference type="Gene3D" id="3.30.420.10">
    <property type="entry name" value="Ribonuclease H-like superfamily/Ribonuclease H"/>
    <property type="match status" value="1"/>
</dbReference>
<evidence type="ECO:0000313" key="2">
    <source>
        <dbReference type="Proteomes" id="UP000467841"/>
    </source>
</evidence>
<dbReference type="AlphaFoldDB" id="A0A6D2I930"/>
<name>A0A6D2I930_9BRAS</name>
<reference evidence="1" key="1">
    <citation type="submission" date="2020-01" db="EMBL/GenBank/DDBJ databases">
        <authorList>
            <person name="Mishra B."/>
        </authorList>
    </citation>
    <scope>NUCLEOTIDE SEQUENCE [LARGE SCALE GENOMIC DNA]</scope>
</reference>
<dbReference type="OrthoDB" id="6752380at2759"/>
<dbReference type="Proteomes" id="UP000467841">
    <property type="component" value="Unassembled WGS sequence"/>
</dbReference>
<evidence type="ECO:0000313" key="1">
    <source>
        <dbReference type="EMBL" id="CAA7023189.1"/>
    </source>
</evidence>
<proteinExistence type="predicted"/>
<dbReference type="GO" id="GO:0003676">
    <property type="term" value="F:nucleic acid binding"/>
    <property type="evidence" value="ECO:0007669"/>
    <property type="project" value="InterPro"/>
</dbReference>
<dbReference type="InterPro" id="IPR052160">
    <property type="entry name" value="Gypsy_RT_Integrase-like"/>
</dbReference>
<evidence type="ECO:0008006" key="3">
    <source>
        <dbReference type="Google" id="ProtNLM"/>
    </source>
</evidence>
<organism evidence="1 2">
    <name type="scientific">Microthlaspi erraticum</name>
    <dbReference type="NCBI Taxonomy" id="1685480"/>
    <lineage>
        <taxon>Eukaryota</taxon>
        <taxon>Viridiplantae</taxon>
        <taxon>Streptophyta</taxon>
        <taxon>Embryophyta</taxon>
        <taxon>Tracheophyta</taxon>
        <taxon>Spermatophyta</taxon>
        <taxon>Magnoliopsida</taxon>
        <taxon>eudicotyledons</taxon>
        <taxon>Gunneridae</taxon>
        <taxon>Pentapetalae</taxon>
        <taxon>rosids</taxon>
        <taxon>malvids</taxon>
        <taxon>Brassicales</taxon>
        <taxon>Brassicaceae</taxon>
        <taxon>Coluteocarpeae</taxon>
        <taxon>Microthlaspi</taxon>
    </lineage>
</organism>
<dbReference type="InterPro" id="IPR012337">
    <property type="entry name" value="RNaseH-like_sf"/>
</dbReference>
<accession>A0A6D2I930</accession>
<dbReference type="PANTHER" id="PTHR47266">
    <property type="entry name" value="ENDONUCLEASE-RELATED"/>
    <property type="match status" value="1"/>
</dbReference>
<dbReference type="EMBL" id="CACVBM020000776">
    <property type="protein sequence ID" value="CAA7023189.1"/>
    <property type="molecule type" value="Genomic_DNA"/>
</dbReference>
<comment type="caution">
    <text evidence="1">The sequence shown here is derived from an EMBL/GenBank/DDBJ whole genome shotgun (WGS) entry which is preliminary data.</text>
</comment>
<dbReference type="InterPro" id="IPR036397">
    <property type="entry name" value="RNaseH_sf"/>
</dbReference>